<dbReference type="EMBL" id="JAFBFC010000002">
    <property type="protein sequence ID" value="MBM7702374.1"/>
    <property type="molecule type" value="Genomic_DNA"/>
</dbReference>
<dbReference type="RefSeq" id="WP_205185274.1">
    <property type="nucleotide sequence ID" value="NZ_JAFBFC010000002.1"/>
</dbReference>
<organism evidence="2 3">
    <name type="scientific">Priestia iocasae</name>
    <dbReference type="NCBI Taxonomy" id="2291674"/>
    <lineage>
        <taxon>Bacteria</taxon>
        <taxon>Bacillati</taxon>
        <taxon>Bacillota</taxon>
        <taxon>Bacilli</taxon>
        <taxon>Bacillales</taxon>
        <taxon>Bacillaceae</taxon>
        <taxon>Priestia</taxon>
    </lineage>
</organism>
<evidence type="ECO:0000313" key="2">
    <source>
        <dbReference type="EMBL" id="MBM7702374.1"/>
    </source>
</evidence>
<evidence type="ECO:0000256" key="1">
    <source>
        <dbReference type="SAM" id="Phobius"/>
    </source>
</evidence>
<keyword evidence="3" id="KW-1185">Reference proteome</keyword>
<feature type="transmembrane region" description="Helical" evidence="1">
    <location>
        <begin position="29"/>
        <end position="49"/>
    </location>
</feature>
<keyword evidence="1" id="KW-0472">Membrane</keyword>
<comment type="caution">
    <text evidence="2">The sequence shown here is derived from an EMBL/GenBank/DDBJ whole genome shotgun (WGS) entry which is preliminary data.</text>
</comment>
<accession>A0ABS2QSG7</accession>
<protein>
    <submittedName>
        <fullName evidence="2">Uncharacterized protein</fullName>
    </submittedName>
</protein>
<feature type="transmembrane region" description="Helical" evidence="1">
    <location>
        <begin position="55"/>
        <end position="76"/>
    </location>
</feature>
<evidence type="ECO:0000313" key="3">
    <source>
        <dbReference type="Proteomes" id="UP000809829"/>
    </source>
</evidence>
<name>A0ABS2QSG7_9BACI</name>
<keyword evidence="1" id="KW-0812">Transmembrane</keyword>
<reference evidence="2 3" key="1">
    <citation type="submission" date="2021-01" db="EMBL/GenBank/DDBJ databases">
        <title>Genomic Encyclopedia of Type Strains, Phase IV (KMG-IV): sequencing the most valuable type-strain genomes for metagenomic binning, comparative biology and taxonomic classification.</title>
        <authorList>
            <person name="Goeker M."/>
        </authorList>
    </citation>
    <scope>NUCLEOTIDE SEQUENCE [LARGE SCALE GENOMIC DNA]</scope>
    <source>
        <strain evidence="2 3">DSM 104297</strain>
    </source>
</reference>
<sequence length="81" mass="8610">MNKFGILSFLTFSASVLFFFAFRGPNANLSLGILVFGALSLLGILFAILSKRWVTGIIGGLLNGLILVFTYLLLLAKGIGG</sequence>
<keyword evidence="1" id="KW-1133">Transmembrane helix</keyword>
<gene>
    <name evidence="2" type="ORF">JOC83_001208</name>
</gene>
<feature type="transmembrane region" description="Helical" evidence="1">
    <location>
        <begin position="6"/>
        <end position="22"/>
    </location>
</feature>
<proteinExistence type="predicted"/>
<dbReference type="Proteomes" id="UP000809829">
    <property type="component" value="Unassembled WGS sequence"/>
</dbReference>